<name>A0A420WEZ4_9PROT</name>
<dbReference type="PROSITE" id="PS50977">
    <property type="entry name" value="HTH_TETR_2"/>
    <property type="match status" value="1"/>
</dbReference>
<keyword evidence="2 4" id="KW-0238">DNA-binding</keyword>
<evidence type="ECO:0000259" key="5">
    <source>
        <dbReference type="PROSITE" id="PS50977"/>
    </source>
</evidence>
<keyword evidence="7" id="KW-1185">Reference proteome</keyword>
<evidence type="ECO:0000256" key="3">
    <source>
        <dbReference type="ARBA" id="ARBA00023163"/>
    </source>
</evidence>
<proteinExistence type="predicted"/>
<dbReference type="RefSeq" id="WP_170144980.1">
    <property type="nucleotide sequence ID" value="NZ_RBII01000002.1"/>
</dbReference>
<dbReference type="Pfam" id="PF00440">
    <property type="entry name" value="TetR_N"/>
    <property type="match status" value="1"/>
</dbReference>
<gene>
    <name evidence="6" type="ORF">DES40_2357</name>
</gene>
<organism evidence="6 7">
    <name type="scientific">Litorimonas taeanensis</name>
    <dbReference type="NCBI Taxonomy" id="568099"/>
    <lineage>
        <taxon>Bacteria</taxon>
        <taxon>Pseudomonadati</taxon>
        <taxon>Pseudomonadota</taxon>
        <taxon>Alphaproteobacteria</taxon>
        <taxon>Maricaulales</taxon>
        <taxon>Robiginitomaculaceae</taxon>
    </lineage>
</organism>
<sequence>MKTETLPDPDGDLPAIIAAPDTGKGRIERAALQLFSIATIEGVSTKRIAQAASVSEGLLYKHYKSKDALARALMLAIDRRLTHMITDIAGMDISLDDKVRRITVEYCRIADADWALFRYHILHLHRFPNLSESPNRSPHGAASDLLSDAMNKGEIASEDPALLAAMALGVVLQTAQSKILGLIEGPLLPQAGRLSMAVLAILGLEG</sequence>
<comment type="caution">
    <text evidence="6">The sequence shown here is derived from an EMBL/GenBank/DDBJ whole genome shotgun (WGS) entry which is preliminary data.</text>
</comment>
<feature type="DNA-binding region" description="H-T-H motif" evidence="4">
    <location>
        <begin position="44"/>
        <end position="63"/>
    </location>
</feature>
<feature type="domain" description="HTH tetR-type" evidence="5">
    <location>
        <begin position="21"/>
        <end position="81"/>
    </location>
</feature>
<dbReference type="InterPro" id="IPR009057">
    <property type="entry name" value="Homeodomain-like_sf"/>
</dbReference>
<evidence type="ECO:0000256" key="4">
    <source>
        <dbReference type="PROSITE-ProRule" id="PRU00335"/>
    </source>
</evidence>
<evidence type="ECO:0000313" key="7">
    <source>
        <dbReference type="Proteomes" id="UP000282211"/>
    </source>
</evidence>
<keyword evidence="1" id="KW-0805">Transcription regulation</keyword>
<protein>
    <submittedName>
        <fullName evidence="6">TetR family transcriptional regulator</fullName>
    </submittedName>
</protein>
<dbReference type="PANTHER" id="PTHR30055">
    <property type="entry name" value="HTH-TYPE TRANSCRIPTIONAL REGULATOR RUTR"/>
    <property type="match status" value="1"/>
</dbReference>
<dbReference type="AlphaFoldDB" id="A0A420WEZ4"/>
<dbReference type="Proteomes" id="UP000282211">
    <property type="component" value="Unassembled WGS sequence"/>
</dbReference>
<evidence type="ECO:0000256" key="1">
    <source>
        <dbReference type="ARBA" id="ARBA00023015"/>
    </source>
</evidence>
<keyword evidence="3" id="KW-0804">Transcription</keyword>
<dbReference type="GO" id="GO:0003700">
    <property type="term" value="F:DNA-binding transcription factor activity"/>
    <property type="evidence" value="ECO:0007669"/>
    <property type="project" value="TreeGrafter"/>
</dbReference>
<dbReference type="InterPro" id="IPR001647">
    <property type="entry name" value="HTH_TetR"/>
</dbReference>
<dbReference type="GO" id="GO:0000976">
    <property type="term" value="F:transcription cis-regulatory region binding"/>
    <property type="evidence" value="ECO:0007669"/>
    <property type="project" value="TreeGrafter"/>
</dbReference>
<dbReference type="InParanoid" id="A0A420WEZ4"/>
<dbReference type="InterPro" id="IPR050109">
    <property type="entry name" value="HTH-type_TetR-like_transc_reg"/>
</dbReference>
<evidence type="ECO:0000313" key="6">
    <source>
        <dbReference type="EMBL" id="RKQ69556.1"/>
    </source>
</evidence>
<accession>A0A420WEZ4</accession>
<dbReference type="SUPFAM" id="SSF46689">
    <property type="entry name" value="Homeodomain-like"/>
    <property type="match status" value="1"/>
</dbReference>
<evidence type="ECO:0000256" key="2">
    <source>
        <dbReference type="ARBA" id="ARBA00023125"/>
    </source>
</evidence>
<reference evidence="6 7" key="1">
    <citation type="submission" date="2018-10" db="EMBL/GenBank/DDBJ databases">
        <title>Genomic Encyclopedia of Type Strains, Phase IV (KMG-IV): sequencing the most valuable type-strain genomes for metagenomic binning, comparative biology and taxonomic classification.</title>
        <authorList>
            <person name="Goeker M."/>
        </authorList>
    </citation>
    <scope>NUCLEOTIDE SEQUENCE [LARGE SCALE GENOMIC DNA]</scope>
    <source>
        <strain evidence="6 7">DSM 22008</strain>
    </source>
</reference>
<dbReference type="FunCoup" id="A0A420WEZ4">
    <property type="interactions" value="110"/>
</dbReference>
<dbReference type="Gene3D" id="1.10.357.10">
    <property type="entry name" value="Tetracycline Repressor, domain 2"/>
    <property type="match status" value="1"/>
</dbReference>
<dbReference type="EMBL" id="RBII01000002">
    <property type="protein sequence ID" value="RKQ69556.1"/>
    <property type="molecule type" value="Genomic_DNA"/>
</dbReference>
<dbReference type="PRINTS" id="PR00455">
    <property type="entry name" value="HTHTETR"/>
</dbReference>
<dbReference type="PANTHER" id="PTHR30055:SF234">
    <property type="entry name" value="HTH-TYPE TRANSCRIPTIONAL REGULATOR BETI"/>
    <property type="match status" value="1"/>
</dbReference>